<dbReference type="RefSeq" id="WP_186559679.1">
    <property type="nucleotide sequence ID" value="NZ_JACNMF010000001.1"/>
</dbReference>
<organism evidence="1 2">
    <name type="scientific">Hyunsoonleella aquatilis</name>
    <dbReference type="NCBI Taxonomy" id="2762758"/>
    <lineage>
        <taxon>Bacteria</taxon>
        <taxon>Pseudomonadati</taxon>
        <taxon>Bacteroidota</taxon>
        <taxon>Flavobacteriia</taxon>
        <taxon>Flavobacteriales</taxon>
        <taxon>Flavobacteriaceae</taxon>
    </lineage>
</organism>
<evidence type="ECO:0000313" key="2">
    <source>
        <dbReference type="Proteomes" id="UP000656244"/>
    </source>
</evidence>
<name>A0A923KJU6_9FLAO</name>
<dbReference type="InterPro" id="IPR036513">
    <property type="entry name" value="STAS_dom_sf"/>
</dbReference>
<keyword evidence="2" id="KW-1185">Reference proteome</keyword>
<reference evidence="1" key="1">
    <citation type="submission" date="2020-08" db="EMBL/GenBank/DDBJ databases">
        <title>Hyunsoonleella sp. strain SJ7 genome sequencing and assembly.</title>
        <authorList>
            <person name="Kim I."/>
        </authorList>
    </citation>
    <scope>NUCLEOTIDE SEQUENCE</scope>
    <source>
        <strain evidence="1">SJ7</strain>
    </source>
</reference>
<protein>
    <recommendedName>
        <fullName evidence="3">STAS/SEC14 domain-containing protein</fullName>
    </recommendedName>
</protein>
<sequence>MTSVKHTEYYSQILKELNYPFGDIYIFKGFVVSEIKQGVTVSWKKHAKHFVQDIAYYLGTDGKDVVYISNRIHSYSVKAVDWLQFFKSDYGMKAYAVVSDSPMGKMNVMVENLFFDNKIKSFNSLYDAINWAKKDLEKVA</sequence>
<dbReference type="Proteomes" id="UP000656244">
    <property type="component" value="Unassembled WGS sequence"/>
</dbReference>
<dbReference type="SUPFAM" id="SSF52091">
    <property type="entry name" value="SpoIIaa-like"/>
    <property type="match status" value="1"/>
</dbReference>
<accession>A0A923KJU6</accession>
<dbReference type="AlphaFoldDB" id="A0A923KJU6"/>
<proteinExistence type="predicted"/>
<dbReference type="EMBL" id="JACNMF010000001">
    <property type="protein sequence ID" value="MBC3757792.1"/>
    <property type="molecule type" value="Genomic_DNA"/>
</dbReference>
<evidence type="ECO:0000313" key="1">
    <source>
        <dbReference type="EMBL" id="MBC3757792.1"/>
    </source>
</evidence>
<gene>
    <name evidence="1" type="ORF">H7U19_05210</name>
</gene>
<comment type="caution">
    <text evidence="1">The sequence shown here is derived from an EMBL/GenBank/DDBJ whole genome shotgun (WGS) entry which is preliminary data.</text>
</comment>
<evidence type="ECO:0008006" key="3">
    <source>
        <dbReference type="Google" id="ProtNLM"/>
    </source>
</evidence>